<dbReference type="EMBL" id="ML994656">
    <property type="protein sequence ID" value="KAF2180706.1"/>
    <property type="molecule type" value="Genomic_DNA"/>
</dbReference>
<sequence length="167" mass="18376">KAKQFQGRLHELRLLGEQEVSSLVQGLEEERSVAAWTIRQKFPPGDRASYEKANMGTKVKKISPLRQEVNPEDMGLGEDLQDFDLQAPLSPTLLEESNYILGPDIDAFPLVADSVDPYAHPLDLVNAMTGFRMISLNIAQNPVALSPTFSKSTLGVVDSTLSIPIQD</sequence>
<feature type="non-terminal residue" evidence="1">
    <location>
        <position position="1"/>
    </location>
</feature>
<protein>
    <submittedName>
        <fullName evidence="1">Uncharacterized protein</fullName>
    </submittedName>
</protein>
<dbReference type="AlphaFoldDB" id="A0A6A6DSR4"/>
<keyword evidence="2" id="KW-1185">Reference proteome</keyword>
<dbReference type="Proteomes" id="UP000800200">
    <property type="component" value="Unassembled WGS sequence"/>
</dbReference>
<evidence type="ECO:0000313" key="1">
    <source>
        <dbReference type="EMBL" id="KAF2180706.1"/>
    </source>
</evidence>
<reference evidence="1" key="1">
    <citation type="journal article" date="2020" name="Stud. Mycol.">
        <title>101 Dothideomycetes genomes: a test case for predicting lifestyles and emergence of pathogens.</title>
        <authorList>
            <person name="Haridas S."/>
            <person name="Albert R."/>
            <person name="Binder M."/>
            <person name="Bloem J."/>
            <person name="Labutti K."/>
            <person name="Salamov A."/>
            <person name="Andreopoulos B."/>
            <person name="Baker S."/>
            <person name="Barry K."/>
            <person name="Bills G."/>
            <person name="Bluhm B."/>
            <person name="Cannon C."/>
            <person name="Castanera R."/>
            <person name="Culley D."/>
            <person name="Daum C."/>
            <person name="Ezra D."/>
            <person name="Gonzalez J."/>
            <person name="Henrissat B."/>
            <person name="Kuo A."/>
            <person name="Liang C."/>
            <person name="Lipzen A."/>
            <person name="Lutzoni F."/>
            <person name="Magnuson J."/>
            <person name="Mondo S."/>
            <person name="Nolan M."/>
            <person name="Ohm R."/>
            <person name="Pangilinan J."/>
            <person name="Park H.-J."/>
            <person name="Ramirez L."/>
            <person name="Alfaro M."/>
            <person name="Sun H."/>
            <person name="Tritt A."/>
            <person name="Yoshinaga Y."/>
            <person name="Zwiers L.-H."/>
            <person name="Turgeon B."/>
            <person name="Goodwin S."/>
            <person name="Spatafora J."/>
            <person name="Crous P."/>
            <person name="Grigoriev I."/>
        </authorList>
    </citation>
    <scope>NUCLEOTIDE SEQUENCE</scope>
    <source>
        <strain evidence="1">CBS 207.26</strain>
    </source>
</reference>
<gene>
    <name evidence="1" type="ORF">K469DRAFT_793701</name>
</gene>
<dbReference type="OrthoDB" id="3933435at2759"/>
<proteinExistence type="predicted"/>
<accession>A0A6A6DSR4</accession>
<organism evidence="1 2">
    <name type="scientific">Zopfia rhizophila CBS 207.26</name>
    <dbReference type="NCBI Taxonomy" id="1314779"/>
    <lineage>
        <taxon>Eukaryota</taxon>
        <taxon>Fungi</taxon>
        <taxon>Dikarya</taxon>
        <taxon>Ascomycota</taxon>
        <taxon>Pezizomycotina</taxon>
        <taxon>Dothideomycetes</taxon>
        <taxon>Dothideomycetes incertae sedis</taxon>
        <taxon>Zopfiaceae</taxon>
        <taxon>Zopfia</taxon>
    </lineage>
</organism>
<name>A0A6A6DSR4_9PEZI</name>
<evidence type="ECO:0000313" key="2">
    <source>
        <dbReference type="Proteomes" id="UP000800200"/>
    </source>
</evidence>